<protein>
    <submittedName>
        <fullName evidence="1">Uncharacterized protein</fullName>
    </submittedName>
</protein>
<name>A0A923RQD7_9FIRM</name>
<dbReference type="EMBL" id="JACOPF010000002">
    <property type="protein sequence ID" value="MBC5689386.1"/>
    <property type="molecule type" value="Genomic_DNA"/>
</dbReference>
<accession>A0A923RQD7</accession>
<comment type="caution">
    <text evidence="1">The sequence shown here is derived from an EMBL/GenBank/DDBJ whole genome shotgun (WGS) entry which is preliminary data.</text>
</comment>
<gene>
    <name evidence="1" type="ORF">H8S37_10705</name>
</gene>
<sequence length="90" mass="10723">MLEQKDLDVLREMLRTELSAHIQKTENLLLDEIGRTQTYLEKQICDIKKNIETLEQYYRITKPENDNTTILLKSIEDMQKQLTEIEKKIA</sequence>
<reference evidence="1" key="1">
    <citation type="submission" date="2020-08" db="EMBL/GenBank/DDBJ databases">
        <title>Genome public.</title>
        <authorList>
            <person name="Liu C."/>
            <person name="Sun Q."/>
        </authorList>
    </citation>
    <scope>NUCLEOTIDE SEQUENCE</scope>
    <source>
        <strain evidence="1">NSJ-55</strain>
    </source>
</reference>
<evidence type="ECO:0000313" key="1">
    <source>
        <dbReference type="EMBL" id="MBC5689386.1"/>
    </source>
</evidence>
<dbReference type="Proteomes" id="UP000652477">
    <property type="component" value="Unassembled WGS sequence"/>
</dbReference>
<dbReference type="AlphaFoldDB" id="A0A923RQD7"/>
<keyword evidence="2" id="KW-1185">Reference proteome</keyword>
<organism evidence="1 2">
    <name type="scientific">Mediterraneibacter hominis</name>
    <dbReference type="NCBI Taxonomy" id="2763054"/>
    <lineage>
        <taxon>Bacteria</taxon>
        <taxon>Bacillati</taxon>
        <taxon>Bacillota</taxon>
        <taxon>Clostridia</taxon>
        <taxon>Lachnospirales</taxon>
        <taxon>Lachnospiraceae</taxon>
        <taxon>Mediterraneibacter</taxon>
    </lineage>
</organism>
<proteinExistence type="predicted"/>
<dbReference type="RefSeq" id="WP_186876058.1">
    <property type="nucleotide sequence ID" value="NZ_JACOPF010000002.1"/>
</dbReference>
<evidence type="ECO:0000313" key="2">
    <source>
        <dbReference type="Proteomes" id="UP000652477"/>
    </source>
</evidence>